<dbReference type="InterPro" id="IPR027417">
    <property type="entry name" value="P-loop_NTPase"/>
</dbReference>
<feature type="zinc finger region" description="C3H1-type" evidence="9">
    <location>
        <begin position="1"/>
        <end position="18"/>
    </location>
</feature>
<evidence type="ECO:0000256" key="8">
    <source>
        <dbReference type="ARBA" id="ARBA00022859"/>
    </source>
</evidence>
<evidence type="ECO:0000259" key="12">
    <source>
        <dbReference type="PROSITE" id="PS51981"/>
    </source>
</evidence>
<comment type="subcellular location">
    <subcellularLocation>
        <location evidence="1">Cytoplasm</location>
    </subcellularLocation>
</comment>
<keyword evidence="4" id="KW-0677">Repeat</keyword>
<keyword evidence="6" id="KW-0547">Nucleotide-binding</keyword>
<feature type="domain" description="RZ-type" evidence="12">
    <location>
        <begin position="1823"/>
        <end position="1898"/>
    </location>
</feature>
<dbReference type="InterPro" id="IPR000967">
    <property type="entry name" value="Znf_NFX1"/>
</dbReference>
<evidence type="ECO:0000256" key="2">
    <source>
        <dbReference type="ARBA" id="ARBA00022490"/>
    </source>
</evidence>
<keyword evidence="6" id="KW-0347">Helicase</keyword>
<evidence type="ECO:0000259" key="11">
    <source>
        <dbReference type="PROSITE" id="PS50103"/>
    </source>
</evidence>
<evidence type="ECO:0000256" key="1">
    <source>
        <dbReference type="ARBA" id="ARBA00004496"/>
    </source>
</evidence>
<dbReference type="SMART" id="SM00438">
    <property type="entry name" value="ZnF_NFX"/>
    <property type="match status" value="3"/>
</dbReference>
<dbReference type="InterPro" id="IPR046439">
    <property type="entry name" value="ZF_RZ_dom"/>
</dbReference>
<dbReference type="OrthoDB" id="2423195at2759"/>
<dbReference type="GO" id="GO:0002376">
    <property type="term" value="P:immune system process"/>
    <property type="evidence" value="ECO:0007669"/>
    <property type="project" value="UniProtKB-KW"/>
</dbReference>
<dbReference type="FunFam" id="3.40.50.300:FF:001660">
    <property type="entry name" value="NF-X1 finger and helicase protein, putative"/>
    <property type="match status" value="1"/>
</dbReference>
<dbReference type="InterPro" id="IPR041679">
    <property type="entry name" value="DNA2/NAM7-like_C"/>
</dbReference>
<dbReference type="SUPFAM" id="SSF52540">
    <property type="entry name" value="P-loop containing nucleoside triphosphate hydrolases"/>
    <property type="match status" value="1"/>
</dbReference>
<keyword evidence="3 9" id="KW-0479">Metal-binding</keyword>
<dbReference type="PANTHER" id="PTHR10887:SF445">
    <property type="entry name" value="NFX1-TYPE ZINC FINGER-CONTAINING PROTEIN 1"/>
    <property type="match status" value="1"/>
</dbReference>
<dbReference type="GO" id="GO:0008270">
    <property type="term" value="F:zinc ion binding"/>
    <property type="evidence" value="ECO:0007669"/>
    <property type="project" value="UniProtKB-KW"/>
</dbReference>
<protein>
    <submittedName>
        <fullName evidence="13">Uncharacterized protein</fullName>
    </submittedName>
</protein>
<keyword evidence="8" id="KW-0391">Immunity</keyword>
<evidence type="ECO:0000256" key="3">
    <source>
        <dbReference type="ARBA" id="ARBA00022723"/>
    </source>
</evidence>
<keyword evidence="10" id="KW-0175">Coiled coil</keyword>
<dbReference type="Proteomes" id="UP000799753">
    <property type="component" value="Unassembled WGS sequence"/>
</dbReference>
<keyword evidence="7 9" id="KW-0862">Zinc</keyword>
<evidence type="ECO:0000256" key="10">
    <source>
        <dbReference type="SAM" id="Coils"/>
    </source>
</evidence>
<evidence type="ECO:0000256" key="7">
    <source>
        <dbReference type="ARBA" id="ARBA00022833"/>
    </source>
</evidence>
<dbReference type="CDD" id="cd06008">
    <property type="entry name" value="NF-X1-zinc-finger"/>
    <property type="match status" value="1"/>
</dbReference>
<dbReference type="GO" id="GO:0031048">
    <property type="term" value="P:regulatory ncRNA-mediated heterochromatin formation"/>
    <property type="evidence" value="ECO:0007669"/>
    <property type="project" value="TreeGrafter"/>
</dbReference>
<dbReference type="Pfam" id="PF13087">
    <property type="entry name" value="AAA_12"/>
    <property type="match status" value="1"/>
</dbReference>
<dbReference type="Pfam" id="PF20173">
    <property type="entry name" value="ZnF_RZ-type"/>
    <property type="match status" value="1"/>
</dbReference>
<evidence type="ECO:0000313" key="13">
    <source>
        <dbReference type="EMBL" id="KAF2639194.1"/>
    </source>
</evidence>
<accession>A0A6A6RZ18</accession>
<feature type="coiled-coil region" evidence="10">
    <location>
        <begin position="787"/>
        <end position="814"/>
    </location>
</feature>
<feature type="domain" description="C3H1-type" evidence="11">
    <location>
        <begin position="1"/>
        <end position="18"/>
    </location>
</feature>
<keyword evidence="14" id="KW-1185">Reference proteome</keyword>
<dbReference type="GO" id="GO:0005737">
    <property type="term" value="C:cytoplasm"/>
    <property type="evidence" value="ECO:0007669"/>
    <property type="project" value="UniProtKB-SubCell"/>
</dbReference>
<gene>
    <name evidence="13" type="ORF">P280DRAFT_527699</name>
</gene>
<reference evidence="13" key="1">
    <citation type="journal article" date="2020" name="Stud. Mycol.">
        <title>101 Dothideomycetes genomes: a test case for predicting lifestyles and emergence of pathogens.</title>
        <authorList>
            <person name="Haridas S."/>
            <person name="Albert R."/>
            <person name="Binder M."/>
            <person name="Bloem J."/>
            <person name="Labutti K."/>
            <person name="Salamov A."/>
            <person name="Andreopoulos B."/>
            <person name="Baker S."/>
            <person name="Barry K."/>
            <person name="Bills G."/>
            <person name="Bluhm B."/>
            <person name="Cannon C."/>
            <person name="Castanera R."/>
            <person name="Culley D."/>
            <person name="Daum C."/>
            <person name="Ezra D."/>
            <person name="Gonzalez J."/>
            <person name="Henrissat B."/>
            <person name="Kuo A."/>
            <person name="Liang C."/>
            <person name="Lipzen A."/>
            <person name="Lutzoni F."/>
            <person name="Magnuson J."/>
            <person name="Mondo S."/>
            <person name="Nolan M."/>
            <person name="Ohm R."/>
            <person name="Pangilinan J."/>
            <person name="Park H.-J."/>
            <person name="Ramirez L."/>
            <person name="Alfaro M."/>
            <person name="Sun H."/>
            <person name="Tritt A."/>
            <person name="Yoshinaga Y."/>
            <person name="Zwiers L.-H."/>
            <person name="Turgeon B."/>
            <person name="Goodwin S."/>
            <person name="Spatafora J."/>
            <person name="Crous P."/>
            <person name="Grigoriev I."/>
        </authorList>
    </citation>
    <scope>NUCLEOTIDE SEQUENCE</scope>
    <source>
        <strain evidence="13">CBS 473.64</strain>
    </source>
</reference>
<dbReference type="InterPro" id="IPR045055">
    <property type="entry name" value="DNA2/NAM7-like"/>
</dbReference>
<dbReference type="Gene3D" id="3.40.50.300">
    <property type="entry name" value="P-loop containing nucleotide triphosphate hydrolases"/>
    <property type="match status" value="2"/>
</dbReference>
<dbReference type="PROSITE" id="PS51981">
    <property type="entry name" value="ZF_RZ"/>
    <property type="match status" value="1"/>
</dbReference>
<dbReference type="InterPro" id="IPR041677">
    <property type="entry name" value="DNA2/NAM7_AAA_11"/>
</dbReference>
<evidence type="ECO:0000313" key="14">
    <source>
        <dbReference type="Proteomes" id="UP000799753"/>
    </source>
</evidence>
<evidence type="ECO:0000256" key="5">
    <source>
        <dbReference type="ARBA" id="ARBA00022771"/>
    </source>
</evidence>
<dbReference type="PANTHER" id="PTHR10887">
    <property type="entry name" value="DNA2/NAM7 HELICASE FAMILY"/>
    <property type="match status" value="1"/>
</dbReference>
<dbReference type="GO" id="GO:0004386">
    <property type="term" value="F:helicase activity"/>
    <property type="evidence" value="ECO:0007669"/>
    <property type="project" value="InterPro"/>
</dbReference>
<dbReference type="InterPro" id="IPR047187">
    <property type="entry name" value="SF1_C_Upf1"/>
</dbReference>
<evidence type="ECO:0000256" key="6">
    <source>
        <dbReference type="ARBA" id="ARBA00022806"/>
    </source>
</evidence>
<keyword evidence="6" id="KW-0067">ATP-binding</keyword>
<dbReference type="InterPro" id="IPR000571">
    <property type="entry name" value="Znf_CCCH"/>
</dbReference>
<evidence type="ECO:0000256" key="4">
    <source>
        <dbReference type="ARBA" id="ARBA00022737"/>
    </source>
</evidence>
<dbReference type="PROSITE" id="PS50103">
    <property type="entry name" value="ZF_C3H1"/>
    <property type="match status" value="1"/>
</dbReference>
<keyword evidence="2" id="KW-0963">Cytoplasm</keyword>
<dbReference type="CDD" id="cd18808">
    <property type="entry name" value="SF1_C_Upf1"/>
    <property type="match status" value="1"/>
</dbReference>
<dbReference type="Pfam" id="PF13086">
    <property type="entry name" value="AAA_11"/>
    <property type="match status" value="1"/>
</dbReference>
<organism evidence="13 14">
    <name type="scientific">Massarina eburnea CBS 473.64</name>
    <dbReference type="NCBI Taxonomy" id="1395130"/>
    <lineage>
        <taxon>Eukaryota</taxon>
        <taxon>Fungi</taxon>
        <taxon>Dikarya</taxon>
        <taxon>Ascomycota</taxon>
        <taxon>Pezizomycotina</taxon>
        <taxon>Dothideomycetes</taxon>
        <taxon>Pleosporomycetidae</taxon>
        <taxon>Pleosporales</taxon>
        <taxon>Massarineae</taxon>
        <taxon>Massarinaceae</taxon>
        <taxon>Massarina</taxon>
    </lineage>
</organism>
<name>A0A6A6RZ18_9PLEO</name>
<dbReference type="EMBL" id="MU006787">
    <property type="protein sequence ID" value="KAF2639194.1"/>
    <property type="molecule type" value="Genomic_DNA"/>
</dbReference>
<keyword evidence="6" id="KW-0378">Hydrolase</keyword>
<evidence type="ECO:0000256" key="9">
    <source>
        <dbReference type="PROSITE-ProRule" id="PRU00723"/>
    </source>
</evidence>
<sequence length="1901" mass="213404">MKGKCYRGDKCNFSHEQDDIDHLKISNGATRKDLETSEALLKDFRWRIPKQTAGAKPLGYSLGKFFQQALELIDGEVGTTQEVITLLTSDGGLLRIEELLEQPFDSFRPAQLTRLIKAQLMPFFEIFSHVNVTSSILLRAKVMTVYNIMYTSDGDGQRIISLFTVLADHLSNPDVLYASQEEGEVNIDMLAAIETTLAVLSKLIEVNTPAHTNPGFISIVETFAKLLNDLPESVTFDVRKGKKNLERLEQQLGIGKAVPDAQKIRKSTGARATFQLAREMPGELSEEGRRHDNDHVDIQDISILPTLQEIQSSRNEYLPVTDPREWHFGGILGLVDRHFRLLREDTIGQLRDAAKFELERLQNPYRQIQKPNHSSARTYVYDNVYVVATAFDKHYGAQVAMRFDRPEANDQESKNARKEWWSSSKRLGPDALICLLSSEGSAMFFVVASQGHKPTQLQTEYDLVSDPDNAYLVAKPSNQSDLHELLPKGLGATTYAQLSIVEFPGVLLPSFEHTLKAMQRISINLDMPFPHILAPTSTPENPDRDIVIQPPAYASKPGFRYDLSTITTDNKRLRFAPNDAIIDKADQLAQMSTLDLGQAVAVISSLARSVALVQGPPGTGKSFTNHALDAILERSVDDDVANIVRIGGRSKSERLQDVNLKILAERLDLTKTEKTERWKLIKKVKKETAEIENLLDAFGSLGSESSIANHLSQNYPAYHSEIFSSTDEDGYTTVTYKQGLLVDIWLKTSCPGRWRPRPLDELHDVPLREMIMAERRIIFNSWVSEMRDELHEKLRHALASYNESQKELEVIKAELNLRVLRQANIIGITTSGLARNIDLLCGVNSKVLICEEAGEVLEAHMLTALLPSIEHCMLLGDHQQLRPQVQNFDLSTESHSGGQYALDISLFERLVQPQNILAQPLPFCTLEVQRRMHPSVSQLVRRTQYPNLQDDPSVFLYPEVVGMRRRLFWMHHDEPEDDNSDGHSTSRTNEYEVRMIVALVKHLTQQGVYKSTDIAVITPYLGQLRKLRNRFNTTHAIVLNDRDISELEKEGVDIDEASSSPQTLSLSTTAKGFLNQALRLATIDNFQGEEAKVIIVSLVRSNRKNNPGFLKTPNRINVLLSRAQHGMYIFGNTSTMDSVPMWHDVMRVLRHNDNIGDALELCCPRHQHMTIVVQSPADFARLSPEAGCTLLCDKQLECGHACVAKCHSDMLHGLVYCMKPCTRLKNGCQHLCPKPCGDKCDLKCQVTIENIEITLSCGHEKTSLLCHEYQDPSSVVCKEPMKRTVPGCNHDIVAACHIDVNHKEFLCFATCGQALPCGHVCQKPCYQCQTRVHGEISEMNHGKCMQKCDRGYNTCKHTCTSTCHQGEPCPLCTENCDTWCSHAHCSKLCSEACSPCLEEHCSSGLHCPHTETCPMPCAAPCTWIPCSERCDKFLSCGCRCPSVCGEQCPDASYCQEHGSDDVKDMQADLLMFTAYKDIDLDVDPCIFTPCGHIFTVDSLDGTMGMQEHYEVDPLTGQYTKVKSSAEPFSIKDSKPCPECRGSLRNLARYGRIVRRALLDESAKKLTVWSNHRHQELANRLVGLEVELMESLDFPRKPIQNIKLNGTVQMQIKSVKELKTTKRYSKMYALINEITHFVRKLSKDEQPYKRVHDLVEMARRQSCSTGSIAEFELSSEELQLRENLQAANLLIRSYLILFGDVINVHNETPVGTQGNLHVNFAEIRVLCEELVENAIESKSLRQKAEAQVLWAKLAAIECGVFEKKYEAENPGLQHRVDLLKLRATEHLDEAEEVCTEQETIANAHSMENIANEAAEVRRMLREGISSTEMRMVVTVMAKEFGGTGHWYRCVNAHPFTVGGCGMPMELARCPECGAGVGGQSHRPTEGVTRANDIEERFGDLAL</sequence>
<proteinExistence type="predicted"/>
<keyword evidence="5 9" id="KW-0863">Zinc-finger</keyword>
<dbReference type="GO" id="GO:0031380">
    <property type="term" value="C:nuclear RNA-directed RNA polymerase complex"/>
    <property type="evidence" value="ECO:0007669"/>
    <property type="project" value="TreeGrafter"/>
</dbReference>